<evidence type="ECO:0000313" key="2">
    <source>
        <dbReference type="EMBL" id="MBM3222368.1"/>
    </source>
</evidence>
<dbReference type="SUPFAM" id="SSF48452">
    <property type="entry name" value="TPR-like"/>
    <property type="match status" value="2"/>
</dbReference>
<proteinExistence type="predicted"/>
<dbReference type="Gene3D" id="1.25.40.10">
    <property type="entry name" value="Tetratricopeptide repeat domain"/>
    <property type="match status" value="1"/>
</dbReference>
<dbReference type="AlphaFoldDB" id="A0A937VXH8"/>
<evidence type="ECO:0000313" key="3">
    <source>
        <dbReference type="Proteomes" id="UP000712673"/>
    </source>
</evidence>
<dbReference type="Pfam" id="PF14559">
    <property type="entry name" value="TPR_19"/>
    <property type="match status" value="1"/>
</dbReference>
<organism evidence="2 3">
    <name type="scientific">Tectimicrobiota bacterium</name>
    <dbReference type="NCBI Taxonomy" id="2528274"/>
    <lineage>
        <taxon>Bacteria</taxon>
        <taxon>Pseudomonadati</taxon>
        <taxon>Nitrospinota/Tectimicrobiota group</taxon>
        <taxon>Candidatus Tectimicrobiota</taxon>
    </lineage>
</organism>
<protein>
    <submittedName>
        <fullName evidence="2">Tetratricopeptide repeat protein</fullName>
    </submittedName>
</protein>
<sequence>MPALLLTLLLSVTVPATVLAHPPMQELVQRTLGLIYNMAFDEALQAAQHITDTVPTHPAGPFLRASTYWQRRLVVYESQQRASLLTQFLAATEQARARAAQLPPAQATEADFYLGAVYGMQARMYFVEQYYLRALLTARQGSVHLQACVARDPAWYDAYAGLGTYHYVLSRVPDFWRPLVQRLIGLPGDREQGLQALEQARTAGQLSAPEATSLLAKIYALPEEQQYDRAAHLLEHLVQRYPQNTDYRYRLALVCIQLRRWERARALLQALLTDVEQARPYTPREWIPFLQYRLAELALMQRQPHAAAVFLHTLRTQTLSPALRAWVELRLGNMHDLLGEGQAAQAWYQGVQGEAEAEAQAQQYRHMPFNGLTIALKPPEQVVI</sequence>
<comment type="caution">
    <text evidence="2">The sequence shown here is derived from an EMBL/GenBank/DDBJ whole genome shotgun (WGS) entry which is preliminary data.</text>
</comment>
<accession>A0A937VXH8</accession>
<keyword evidence="1" id="KW-0732">Signal</keyword>
<feature type="chain" id="PRO_5037404342" evidence="1">
    <location>
        <begin position="21"/>
        <end position="384"/>
    </location>
</feature>
<evidence type="ECO:0000256" key="1">
    <source>
        <dbReference type="SAM" id="SignalP"/>
    </source>
</evidence>
<gene>
    <name evidence="2" type="ORF">FJZ47_00985</name>
</gene>
<dbReference type="InterPro" id="IPR011990">
    <property type="entry name" value="TPR-like_helical_dom_sf"/>
</dbReference>
<dbReference type="EMBL" id="VGLS01000013">
    <property type="protein sequence ID" value="MBM3222368.1"/>
    <property type="molecule type" value="Genomic_DNA"/>
</dbReference>
<dbReference type="Proteomes" id="UP000712673">
    <property type="component" value="Unassembled WGS sequence"/>
</dbReference>
<name>A0A937VXH8_UNCTE</name>
<reference evidence="2" key="1">
    <citation type="submission" date="2019-03" db="EMBL/GenBank/DDBJ databases">
        <title>Lake Tanganyika Metagenome-Assembled Genomes (MAGs).</title>
        <authorList>
            <person name="Tran P."/>
        </authorList>
    </citation>
    <scope>NUCLEOTIDE SEQUENCE</scope>
    <source>
        <strain evidence="2">K_DeepCast_65m_m2_066</strain>
    </source>
</reference>
<feature type="signal peptide" evidence="1">
    <location>
        <begin position="1"/>
        <end position="20"/>
    </location>
</feature>